<keyword evidence="4" id="KW-0732">Signal</keyword>
<dbReference type="GO" id="GO:0030335">
    <property type="term" value="P:positive regulation of cell migration"/>
    <property type="evidence" value="ECO:0007669"/>
    <property type="project" value="TreeGrafter"/>
</dbReference>
<evidence type="ECO:0000256" key="4">
    <source>
        <dbReference type="ARBA" id="ARBA00022729"/>
    </source>
</evidence>
<evidence type="ECO:0000256" key="7">
    <source>
        <dbReference type="ARBA" id="ARBA00023180"/>
    </source>
</evidence>
<evidence type="ECO:0000256" key="5">
    <source>
        <dbReference type="ARBA" id="ARBA00022782"/>
    </source>
</evidence>
<dbReference type="PANTHER" id="PTHR22527:SF2">
    <property type="entry name" value="PLACENTA-EXPRESSED TRANSCRIPT 1 PROTEIN"/>
    <property type="match status" value="1"/>
</dbReference>
<keyword evidence="5" id="KW-0221">Differentiation</keyword>
<dbReference type="AlphaFoldDB" id="A0A8C2P865"/>
<dbReference type="Ensembl" id="ENSCHIT00010022604.1">
    <property type="protein sequence ID" value="ENSCHIP00010016119.1"/>
    <property type="gene ID" value="ENSCHIG00010011776.1"/>
</dbReference>
<keyword evidence="6" id="KW-0472">Membrane</keyword>
<dbReference type="GO" id="GO:0030154">
    <property type="term" value="P:cell differentiation"/>
    <property type="evidence" value="ECO:0007669"/>
    <property type="project" value="UniProtKB-KW"/>
</dbReference>
<evidence type="ECO:0000256" key="3">
    <source>
        <dbReference type="ARBA" id="ARBA00022475"/>
    </source>
</evidence>
<dbReference type="PANTHER" id="PTHR22527">
    <property type="entry name" value="PLACENTA-EXPRESSED TRANSCRIPT 1 PROTEIN"/>
    <property type="match status" value="1"/>
</dbReference>
<keyword evidence="7" id="KW-0325">Glycoprotein</keyword>
<dbReference type="GO" id="GO:0009897">
    <property type="term" value="C:external side of plasma membrane"/>
    <property type="evidence" value="ECO:0007669"/>
    <property type="project" value="TreeGrafter"/>
</dbReference>
<sequence length="285" mass="31573">MTLPGRSTPRAYKQVSCRFYPVPGSAVCKQIETMAILRAPLLPLGLLLCLWLLCSPASCTNPSTQCKPFSWVTAKKPSEIHINPDVYKSNTLYTVSTHVSHGIISVVLEARDQYHLVTGSWQNPSHYCEGRAEYDLKGNFSTLFEAKWMSSNSTDITEVKINIYSLNSLRRGELTSVILPRNGTPSPVTIKQVSTKHIITTPTHKPTLPHPKPTPPHLKPTTAQEKTTTTHPKTTNTLPKTTTTQHTLHPKLTTTHKSSANGAFLSPVREAIQILLIFLTSTLLF</sequence>
<dbReference type="GO" id="GO:0016324">
    <property type="term" value="C:apical plasma membrane"/>
    <property type="evidence" value="ECO:0007669"/>
    <property type="project" value="UniProtKB-SubCell"/>
</dbReference>
<organism evidence="10">
    <name type="scientific">Capra hircus</name>
    <name type="common">Goat</name>
    <dbReference type="NCBI Taxonomy" id="9925"/>
    <lineage>
        <taxon>Eukaryota</taxon>
        <taxon>Metazoa</taxon>
        <taxon>Chordata</taxon>
        <taxon>Craniata</taxon>
        <taxon>Vertebrata</taxon>
        <taxon>Euteleostomi</taxon>
        <taxon>Mammalia</taxon>
        <taxon>Eutheria</taxon>
        <taxon>Laurasiatheria</taxon>
        <taxon>Artiodactyla</taxon>
        <taxon>Ruminantia</taxon>
        <taxon>Pecora</taxon>
        <taxon>Bovidae</taxon>
        <taxon>Caprinae</taxon>
        <taxon>Capra</taxon>
    </lineage>
</organism>
<evidence type="ECO:0000256" key="9">
    <source>
        <dbReference type="SAM" id="MobiDB-lite"/>
    </source>
</evidence>
<accession>A0A8C2P865</accession>
<evidence type="ECO:0000256" key="6">
    <source>
        <dbReference type="ARBA" id="ARBA00023136"/>
    </source>
</evidence>
<name>A0A8C2P865_CAPHI</name>
<keyword evidence="3" id="KW-1003">Cell membrane</keyword>
<dbReference type="GO" id="GO:0035313">
    <property type="term" value="P:wound healing, spreading of epidermal cells"/>
    <property type="evidence" value="ECO:0007669"/>
    <property type="project" value="TreeGrafter"/>
</dbReference>
<evidence type="ECO:0000313" key="10">
    <source>
        <dbReference type="Ensembl" id="ENSCHIP00010016119.1"/>
    </source>
</evidence>
<dbReference type="InterPro" id="IPR026184">
    <property type="entry name" value="PLET1"/>
</dbReference>
<evidence type="ECO:0000256" key="8">
    <source>
        <dbReference type="ARBA" id="ARBA00024756"/>
    </source>
</evidence>
<feature type="compositionally biased region" description="Low complexity" evidence="9">
    <location>
        <begin position="219"/>
        <end position="250"/>
    </location>
</feature>
<proteinExistence type="predicted"/>
<evidence type="ECO:0000256" key="2">
    <source>
        <dbReference type="ARBA" id="ARBA00014036"/>
    </source>
</evidence>
<feature type="region of interest" description="Disordered" evidence="9">
    <location>
        <begin position="201"/>
        <end position="250"/>
    </location>
</feature>
<comment type="subcellular location">
    <subcellularLocation>
        <location evidence="1">Apical cell membrane</location>
    </subcellularLocation>
</comment>
<evidence type="ECO:0000256" key="1">
    <source>
        <dbReference type="ARBA" id="ARBA00004221"/>
    </source>
</evidence>
<reference evidence="10" key="2">
    <citation type="submission" date="2025-08" db="UniProtKB">
        <authorList>
            <consortium name="Ensembl"/>
        </authorList>
    </citation>
    <scope>IDENTIFICATION</scope>
</reference>
<dbReference type="GO" id="GO:0001953">
    <property type="term" value="P:negative regulation of cell-matrix adhesion"/>
    <property type="evidence" value="ECO:0007669"/>
    <property type="project" value="TreeGrafter"/>
</dbReference>
<comment type="function">
    <text evidence="8">Modulates leading keratinocyte migration and cellular adhesion to matrix proteins during a wound-healing response and promotes wound repair. May play a role during trichilemmal differentiation of the hair follicle.</text>
</comment>
<reference evidence="10" key="1">
    <citation type="submission" date="2019-03" db="EMBL/GenBank/DDBJ databases">
        <title>Genome sequencing and reference-guided assembly of Black Bengal Goat (Capra hircus).</title>
        <authorList>
            <person name="Siddiki A.Z."/>
            <person name="Baten A."/>
            <person name="Billah M."/>
            <person name="Alam M.A.U."/>
            <person name="Shawrob K.S.M."/>
            <person name="Saha S."/>
            <person name="Chowdhury M."/>
            <person name="Rahman A.H."/>
            <person name="Stear M."/>
            <person name="Miah G."/>
            <person name="Das G.B."/>
            <person name="Hossain M.M."/>
            <person name="Kumkum M."/>
            <person name="Islam M.S."/>
            <person name="Mollah A.M."/>
            <person name="Ahsan A."/>
            <person name="Tusar F."/>
            <person name="Khan M.K.I."/>
        </authorList>
    </citation>
    <scope>NUCLEOTIDE SEQUENCE [LARGE SCALE GENOMIC DNA]</scope>
</reference>
<protein>
    <recommendedName>
        <fullName evidence="2">Placenta-expressed transcript 1 protein</fullName>
    </recommendedName>
</protein>
<feature type="compositionally biased region" description="Pro residues" evidence="9">
    <location>
        <begin position="208"/>
        <end position="218"/>
    </location>
</feature>